<dbReference type="SMART" id="SM00345">
    <property type="entry name" value="HTH_GNTR"/>
    <property type="match status" value="1"/>
</dbReference>
<evidence type="ECO:0000256" key="2">
    <source>
        <dbReference type="ARBA" id="ARBA00022898"/>
    </source>
</evidence>
<dbReference type="STRING" id="642227.HA49_00785"/>
<dbReference type="RefSeq" id="WP_038015604.1">
    <property type="nucleotide sequence ID" value="NZ_JPKR02000005.1"/>
</dbReference>
<keyword evidence="8" id="KW-1185">Reference proteome</keyword>
<evidence type="ECO:0000256" key="4">
    <source>
        <dbReference type="ARBA" id="ARBA00023125"/>
    </source>
</evidence>
<evidence type="ECO:0000259" key="6">
    <source>
        <dbReference type="PROSITE" id="PS50949"/>
    </source>
</evidence>
<dbReference type="GO" id="GO:0003700">
    <property type="term" value="F:DNA-binding transcription factor activity"/>
    <property type="evidence" value="ECO:0007669"/>
    <property type="project" value="InterPro"/>
</dbReference>
<dbReference type="CDD" id="cd00609">
    <property type="entry name" value="AAT_like"/>
    <property type="match status" value="1"/>
</dbReference>
<feature type="domain" description="HTH gntR-type" evidence="6">
    <location>
        <begin position="25"/>
        <end position="93"/>
    </location>
</feature>
<dbReference type="PANTHER" id="PTHR46577">
    <property type="entry name" value="HTH-TYPE TRANSCRIPTIONAL REGULATORY PROTEIN GABR"/>
    <property type="match status" value="1"/>
</dbReference>
<dbReference type="Pfam" id="PF00392">
    <property type="entry name" value="GntR"/>
    <property type="match status" value="1"/>
</dbReference>
<dbReference type="CDD" id="cd07377">
    <property type="entry name" value="WHTH_GntR"/>
    <property type="match status" value="1"/>
</dbReference>
<dbReference type="SUPFAM" id="SSF46785">
    <property type="entry name" value="Winged helix' DNA-binding domain"/>
    <property type="match status" value="1"/>
</dbReference>
<gene>
    <name evidence="7" type="ORF">HA49_00785</name>
</gene>
<dbReference type="Gene3D" id="3.90.1150.10">
    <property type="entry name" value="Aspartate Aminotransferase, domain 1"/>
    <property type="match status" value="1"/>
</dbReference>
<sequence>MSSRRFGHQSLIQMLGHWQQTPSRIPLWQQLAAALRLLILDGRLVQGTRLPGEREMASGLNISRTTVSSALTQLRDQGFLQSRQGSGSQVVIPANRVAVAGTALSGTQLDLSTASPVAGPEIHQAYSHAMELLPGHLQTSGYNPKGLLSLRESIAQRYCQRGLPTTPEQLMVVNGAVSGLALILRLLAGPGDRVLVDHPTYPSALAAIRGASCQAVGVPLLSGGWDIAGLKATIAQTSPRLAYLIADYHNPTGYCMDEASRAEVTAIAARTHTPLVIDETLSELWYHRPPPLPVAAFPDSERVISLGSAAKSFWGGLRIGWIRASSSLITSLIQIRDSLDLGSPLLSQLATGWLLDNSEQFLPQRRAMLKQHRDTCQRLMQEYFPEWQTLTPAGGLSFWVELPGMQSTGFAARASDAGILLGTGTRFGLSGAFDRYLRMPFSADEHTLRQAFQRLQPLWATLPDSNAIAGHRQVF</sequence>
<dbReference type="OrthoDB" id="9804020at2"/>
<dbReference type="eggNOG" id="COG1167">
    <property type="taxonomic scope" value="Bacteria"/>
</dbReference>
<dbReference type="InterPro" id="IPR015421">
    <property type="entry name" value="PyrdxlP-dep_Trfase_major"/>
</dbReference>
<evidence type="ECO:0000256" key="3">
    <source>
        <dbReference type="ARBA" id="ARBA00023015"/>
    </source>
</evidence>
<name>A0A095TUJ8_9GAMM</name>
<dbReference type="GO" id="GO:0030170">
    <property type="term" value="F:pyridoxal phosphate binding"/>
    <property type="evidence" value="ECO:0007669"/>
    <property type="project" value="InterPro"/>
</dbReference>
<dbReference type="GO" id="GO:0003677">
    <property type="term" value="F:DNA binding"/>
    <property type="evidence" value="ECO:0007669"/>
    <property type="project" value="UniProtKB-KW"/>
</dbReference>
<evidence type="ECO:0000256" key="5">
    <source>
        <dbReference type="ARBA" id="ARBA00023163"/>
    </source>
</evidence>
<dbReference type="PRINTS" id="PR00035">
    <property type="entry name" value="HTHGNTR"/>
</dbReference>
<evidence type="ECO:0000313" key="7">
    <source>
        <dbReference type="EMBL" id="KGD80239.1"/>
    </source>
</evidence>
<evidence type="ECO:0000313" key="8">
    <source>
        <dbReference type="Proteomes" id="UP000029577"/>
    </source>
</evidence>
<dbReference type="EMBL" id="JPKR02000005">
    <property type="protein sequence ID" value="KGD80239.1"/>
    <property type="molecule type" value="Genomic_DNA"/>
</dbReference>
<comment type="caution">
    <text evidence="7">The sequence shown here is derived from an EMBL/GenBank/DDBJ whole genome shotgun (WGS) entry which is preliminary data.</text>
</comment>
<reference evidence="7" key="1">
    <citation type="submission" date="2014-12" db="EMBL/GenBank/DDBJ databases">
        <title>The draft genome of the Tatumella morbirosei type strain, LMG23360T isolated from pineapple rot.</title>
        <authorList>
            <person name="Smits T.H."/>
            <person name="Palmer M."/>
            <person name="Venter S.N."/>
            <person name="Duffy B."/>
            <person name="Steenkamp E.T."/>
            <person name="Chan W.Y."/>
            <person name="Coutinho T.A."/>
            <person name="Coetzee M.P."/>
            <person name="De Maayer P."/>
        </authorList>
    </citation>
    <scope>NUCLEOTIDE SEQUENCE [LARGE SCALE GENOMIC DNA]</scope>
    <source>
        <strain evidence="7">LMG 23360</strain>
    </source>
</reference>
<keyword evidence="4" id="KW-0238">DNA-binding</keyword>
<dbReference type="InterPro" id="IPR036388">
    <property type="entry name" value="WH-like_DNA-bd_sf"/>
</dbReference>
<keyword evidence="5" id="KW-0804">Transcription</keyword>
<dbReference type="Gene3D" id="1.10.10.10">
    <property type="entry name" value="Winged helix-like DNA-binding domain superfamily/Winged helix DNA-binding domain"/>
    <property type="match status" value="1"/>
</dbReference>
<dbReference type="InterPro" id="IPR051446">
    <property type="entry name" value="HTH_trans_reg/aminotransferase"/>
</dbReference>
<dbReference type="InterPro" id="IPR015422">
    <property type="entry name" value="PyrdxlP-dep_Trfase_small"/>
</dbReference>
<dbReference type="InterPro" id="IPR000524">
    <property type="entry name" value="Tscrpt_reg_HTH_GntR"/>
</dbReference>
<dbReference type="Gene3D" id="3.40.640.10">
    <property type="entry name" value="Type I PLP-dependent aspartate aminotransferase-like (Major domain)"/>
    <property type="match status" value="1"/>
</dbReference>
<dbReference type="Proteomes" id="UP000029577">
    <property type="component" value="Unassembled WGS sequence"/>
</dbReference>
<dbReference type="InterPro" id="IPR004839">
    <property type="entry name" value="Aminotransferase_I/II_large"/>
</dbReference>
<keyword evidence="3" id="KW-0805">Transcription regulation</keyword>
<dbReference type="InterPro" id="IPR015424">
    <property type="entry name" value="PyrdxlP-dep_Trfase"/>
</dbReference>
<proteinExistence type="inferred from homology"/>
<organism evidence="7 8">
    <name type="scientific">Tatumella morbirosei</name>
    <dbReference type="NCBI Taxonomy" id="642227"/>
    <lineage>
        <taxon>Bacteria</taxon>
        <taxon>Pseudomonadati</taxon>
        <taxon>Pseudomonadota</taxon>
        <taxon>Gammaproteobacteria</taxon>
        <taxon>Enterobacterales</taxon>
        <taxon>Erwiniaceae</taxon>
        <taxon>Tatumella</taxon>
    </lineage>
</organism>
<protein>
    <submittedName>
        <fullName evidence="7">DeoR faimly transcriptional regulator</fullName>
    </submittedName>
</protein>
<keyword evidence="2" id="KW-0663">Pyridoxal phosphate</keyword>
<comment type="similarity">
    <text evidence="1">In the C-terminal section; belongs to the class-I pyridoxal-phosphate-dependent aminotransferase family.</text>
</comment>
<dbReference type="PANTHER" id="PTHR46577:SF1">
    <property type="entry name" value="HTH-TYPE TRANSCRIPTIONAL REGULATORY PROTEIN GABR"/>
    <property type="match status" value="1"/>
</dbReference>
<accession>A0A095TUJ8</accession>
<dbReference type="AlphaFoldDB" id="A0A095TUJ8"/>
<dbReference type="SUPFAM" id="SSF53383">
    <property type="entry name" value="PLP-dependent transferases"/>
    <property type="match status" value="1"/>
</dbReference>
<dbReference type="Pfam" id="PF00155">
    <property type="entry name" value="Aminotran_1_2"/>
    <property type="match status" value="1"/>
</dbReference>
<dbReference type="InterPro" id="IPR036390">
    <property type="entry name" value="WH_DNA-bd_sf"/>
</dbReference>
<dbReference type="PROSITE" id="PS50949">
    <property type="entry name" value="HTH_GNTR"/>
    <property type="match status" value="1"/>
</dbReference>
<evidence type="ECO:0000256" key="1">
    <source>
        <dbReference type="ARBA" id="ARBA00005384"/>
    </source>
</evidence>